<dbReference type="EMBL" id="KQ086498">
    <property type="protein sequence ID" value="KLO04567.1"/>
    <property type="molecule type" value="Genomic_DNA"/>
</dbReference>
<dbReference type="AlphaFoldDB" id="A0A0H2QZY0"/>
<proteinExistence type="predicted"/>
<accession>A0A0H2QZY0</accession>
<dbReference type="Proteomes" id="UP000053477">
    <property type="component" value="Unassembled WGS sequence"/>
</dbReference>
<protein>
    <submittedName>
        <fullName evidence="1">Uncharacterized protein</fullName>
    </submittedName>
</protein>
<dbReference type="InParanoid" id="A0A0H2QZY0"/>
<reference evidence="1 2" key="1">
    <citation type="submission" date="2015-04" db="EMBL/GenBank/DDBJ databases">
        <title>Complete genome sequence of Schizopora paradoxa KUC8140, a cosmopolitan wood degrader in East Asia.</title>
        <authorList>
            <consortium name="DOE Joint Genome Institute"/>
            <person name="Min B."/>
            <person name="Park H."/>
            <person name="Jang Y."/>
            <person name="Kim J.-J."/>
            <person name="Kim K.H."/>
            <person name="Pangilinan J."/>
            <person name="Lipzen A."/>
            <person name="Riley R."/>
            <person name="Grigoriev I.V."/>
            <person name="Spatafora J.W."/>
            <person name="Choi I.-G."/>
        </authorList>
    </citation>
    <scope>NUCLEOTIDE SEQUENCE [LARGE SCALE GENOMIC DNA]</scope>
    <source>
        <strain evidence="1 2">KUC8140</strain>
    </source>
</reference>
<gene>
    <name evidence="1" type="ORF">SCHPADRAFT_750377</name>
</gene>
<name>A0A0H2QZY0_9AGAM</name>
<evidence type="ECO:0000313" key="1">
    <source>
        <dbReference type="EMBL" id="KLO04567.1"/>
    </source>
</evidence>
<sequence>MWVPESSSTHQRGGRSLSLVRYQILSNHVGTGRSQLAASARAVRGERLDEAPSLHRAVAVEKGGRTSEEVDDAGVAIMHCEIGFRLLRTALPAYTLGPELRSHENHNSRRCLAR</sequence>
<organism evidence="1 2">
    <name type="scientific">Schizopora paradoxa</name>
    <dbReference type="NCBI Taxonomy" id="27342"/>
    <lineage>
        <taxon>Eukaryota</taxon>
        <taxon>Fungi</taxon>
        <taxon>Dikarya</taxon>
        <taxon>Basidiomycota</taxon>
        <taxon>Agaricomycotina</taxon>
        <taxon>Agaricomycetes</taxon>
        <taxon>Hymenochaetales</taxon>
        <taxon>Schizoporaceae</taxon>
        <taxon>Schizopora</taxon>
    </lineage>
</organism>
<keyword evidence="2" id="KW-1185">Reference proteome</keyword>
<evidence type="ECO:0000313" key="2">
    <source>
        <dbReference type="Proteomes" id="UP000053477"/>
    </source>
</evidence>